<reference evidence="1" key="1">
    <citation type="journal article" date="2021" name="Nat. Microbiol.">
        <title>Cocultivation of an ultrasmall environmental parasitic bacterium with lytic ability against bacteria associated with wastewater foams.</title>
        <authorList>
            <person name="Batinovic S."/>
            <person name="Rose J.J.A."/>
            <person name="Ratcliffe J."/>
            <person name="Seviour R.J."/>
            <person name="Petrovski S."/>
        </authorList>
    </citation>
    <scope>NUCLEOTIDE SEQUENCE</scope>
    <source>
        <strain evidence="1">JR1</strain>
    </source>
</reference>
<dbReference type="KEGG" id="mama:GII36_03435"/>
<accession>A0A857MP67</accession>
<sequence>MIELIAFGAAIGVLALIGAAKKRSKKAIPPKKQAMSQQETDELITVVLPTINNDK</sequence>
<proteinExistence type="predicted"/>
<dbReference type="AlphaFoldDB" id="A0A857MP67"/>
<evidence type="ECO:0000313" key="1">
    <source>
        <dbReference type="EMBL" id="QHN42891.1"/>
    </source>
</evidence>
<dbReference type="RefSeq" id="WP_260762486.1">
    <property type="nucleotide sequence ID" value="NZ_CP045921.1"/>
</dbReference>
<organism evidence="1 2">
    <name type="scientific">Candidatus Mycosynbacter amalyticus</name>
    <dbReference type="NCBI Taxonomy" id="2665156"/>
    <lineage>
        <taxon>Bacteria</taxon>
        <taxon>Candidatus Saccharimonadota</taxon>
        <taxon>Candidatus Saccharimonadota incertae sedis</taxon>
        <taxon>Candidatus Mycosynbacter</taxon>
    </lineage>
</organism>
<protein>
    <submittedName>
        <fullName evidence="1">Uncharacterized protein</fullName>
    </submittedName>
</protein>
<dbReference type="EMBL" id="CP045921">
    <property type="protein sequence ID" value="QHN42891.1"/>
    <property type="molecule type" value="Genomic_DNA"/>
</dbReference>
<dbReference type="Proteomes" id="UP001059824">
    <property type="component" value="Chromosome"/>
</dbReference>
<gene>
    <name evidence="1" type="ORF">GII36_03435</name>
</gene>
<evidence type="ECO:0000313" key="2">
    <source>
        <dbReference type="Proteomes" id="UP001059824"/>
    </source>
</evidence>
<keyword evidence="2" id="KW-1185">Reference proteome</keyword>
<name>A0A857MP67_9BACT</name>